<evidence type="ECO:0000313" key="2">
    <source>
        <dbReference type="Proteomes" id="UP001140513"/>
    </source>
</evidence>
<organism evidence="1 2">
    <name type="scientific">Didymosphaeria variabile</name>
    <dbReference type="NCBI Taxonomy" id="1932322"/>
    <lineage>
        <taxon>Eukaryota</taxon>
        <taxon>Fungi</taxon>
        <taxon>Dikarya</taxon>
        <taxon>Ascomycota</taxon>
        <taxon>Pezizomycotina</taxon>
        <taxon>Dothideomycetes</taxon>
        <taxon>Pleosporomycetidae</taxon>
        <taxon>Pleosporales</taxon>
        <taxon>Massarineae</taxon>
        <taxon>Didymosphaeriaceae</taxon>
        <taxon>Didymosphaeria</taxon>
    </lineage>
</organism>
<sequence length="191" mass="21445">MEPEEATPDSNANKQTIYVIVEYKTAAPSVENNRPYTLLSAINYNRTGSMLTLPVPELQTQLQQHFFHDHYHKSTFEIYSLNNQVVSSGFSATDHLNIAMVAWQDPPDYRYGPAVVKGAVKNEATARAHVWALVNKVLGPHSKASQGSDGYVRVMVDGQNGEPPMMLHWRVEKLKYDPSSVVVEQVMYLPV</sequence>
<dbReference type="Proteomes" id="UP001140513">
    <property type="component" value="Unassembled WGS sequence"/>
</dbReference>
<dbReference type="EMBL" id="JAPEUX010000003">
    <property type="protein sequence ID" value="KAJ4356438.1"/>
    <property type="molecule type" value="Genomic_DNA"/>
</dbReference>
<dbReference type="GeneID" id="80908001"/>
<accession>A0A9W9CD96</accession>
<keyword evidence="2" id="KW-1185">Reference proteome</keyword>
<reference evidence="1" key="1">
    <citation type="submission" date="2022-10" db="EMBL/GenBank/DDBJ databases">
        <title>Tapping the CABI collections for fungal endophytes: first genome assemblies for Collariella, Neodidymelliopsis, Ascochyta clinopodiicola, Didymella pomorum, Didymosphaeria variabile, Neocosmospora piperis and Neocucurbitaria cava.</title>
        <authorList>
            <person name="Hill R."/>
        </authorList>
    </citation>
    <scope>NUCLEOTIDE SEQUENCE</scope>
    <source>
        <strain evidence="1">IMI 356815</strain>
    </source>
</reference>
<dbReference type="AlphaFoldDB" id="A0A9W9CD96"/>
<evidence type="ECO:0000313" key="1">
    <source>
        <dbReference type="EMBL" id="KAJ4356438.1"/>
    </source>
</evidence>
<dbReference type="RefSeq" id="XP_056073564.1">
    <property type="nucleotide sequence ID" value="XM_056213256.1"/>
</dbReference>
<comment type="caution">
    <text evidence="1">The sequence shown here is derived from an EMBL/GenBank/DDBJ whole genome shotgun (WGS) entry which is preliminary data.</text>
</comment>
<proteinExistence type="predicted"/>
<name>A0A9W9CD96_9PLEO</name>
<protein>
    <submittedName>
        <fullName evidence="1">Uncharacterized protein</fullName>
    </submittedName>
</protein>
<gene>
    <name evidence="1" type="ORF">N0V89_004471</name>
</gene>